<dbReference type="InterPro" id="IPR003661">
    <property type="entry name" value="HisK_dim/P_dom"/>
</dbReference>
<evidence type="ECO:0000313" key="8">
    <source>
        <dbReference type="EMBL" id="AUH63586.1"/>
    </source>
</evidence>
<keyword evidence="8" id="KW-0418">Kinase</keyword>
<feature type="transmembrane region" description="Helical" evidence="5">
    <location>
        <begin position="45"/>
        <end position="66"/>
    </location>
</feature>
<dbReference type="SUPFAM" id="SSF47384">
    <property type="entry name" value="Homodimeric domain of signal transducing histidine kinase"/>
    <property type="match status" value="1"/>
</dbReference>
<accession>A0A2H5EWA2</accession>
<gene>
    <name evidence="8" type="ORF">CX676_04920</name>
</gene>
<dbReference type="EMBL" id="CP025430">
    <property type="protein sequence ID" value="AUH63586.1"/>
    <property type="molecule type" value="Genomic_DNA"/>
</dbReference>
<dbReference type="Proteomes" id="UP000234530">
    <property type="component" value="Chromosome"/>
</dbReference>
<feature type="transmembrane region" description="Helical" evidence="5">
    <location>
        <begin position="72"/>
        <end position="95"/>
    </location>
</feature>
<dbReference type="InterPro" id="IPR004358">
    <property type="entry name" value="Sig_transdc_His_kin-like_C"/>
</dbReference>
<dbReference type="Gene3D" id="1.10.287.130">
    <property type="match status" value="1"/>
</dbReference>
<dbReference type="GO" id="GO:0000155">
    <property type="term" value="F:phosphorelay sensor kinase activity"/>
    <property type="evidence" value="ECO:0007669"/>
    <property type="project" value="InterPro"/>
</dbReference>
<dbReference type="CDD" id="cd00082">
    <property type="entry name" value="HisKA"/>
    <property type="match status" value="1"/>
</dbReference>
<dbReference type="Gene3D" id="3.30.565.10">
    <property type="entry name" value="Histidine kinase-like ATPase, C-terminal domain"/>
    <property type="match status" value="1"/>
</dbReference>
<dbReference type="Gene3D" id="3.30.450.20">
    <property type="entry name" value="PAS domain"/>
    <property type="match status" value="1"/>
</dbReference>
<dbReference type="KEGG" id="pzh:CX676_04920"/>
<dbReference type="AlphaFoldDB" id="A0A2H5EWA2"/>
<sequence>MILADRKSQINAILTNHRQKISGQGQFEGGLMTRLDRILGLPRNAIALLPALMLPAVIGSALLLIFPGSTSGMAAVVFATMAVAWYLLGGAISLIHALRGISGRRALAAIKSEVVAAPEPIWISDSDGLVLFQNSASIDGFGDIVGQNILSWMCHIRADAEDLIAALLARADQSGFAETELPGGDVLALGRAADAPLQIWSYHGAEEIGAEDMAGDEDPEDEPEDEFDALPVALLRLSSGGLIRRVNPAARRLLGQNPVDAHLGTILDGPGRPVGDWLADVESGRAEPRAEMLRLRSDGGDRHFQVSLARDPSDEAGLVAVLTDASALKTLEAQFVQSQKMQAIGQLAGGVAHDFNNLLTAISGHCDLLMMRHDKADADYADLDQISQNANRAAALVSQLLAFSRKQTMKPEILDLRDTLADLTHLLNRLVGERVALNILHDPQLLPIRADKRQLEQVIMNLVVNARDAMPKGGDITIRTRNIRLEAPLERDRAVLSKGAYVLVELRDEGSGIAPEHLTKIFEPFFTTKRTGEGTGLGLSTVYGIVKQTGGFIFCDSTVGKGTVFTLYFPAHKASAAKAAPRVAAPAPTFADAHRATVLLVEDEAPVRAFAARALRLKGYKVLEAEHAEAALDLLADPELVVDVFVTDVVMPGMDGPSWVRSALRDRPKTRVVFISGYTEDIFAEGQSPVPNSVFLAKPFSLVELTETVGRHLAG</sequence>
<dbReference type="Pfam" id="PF02518">
    <property type="entry name" value="HATPase_c"/>
    <property type="match status" value="1"/>
</dbReference>
<comment type="catalytic activity">
    <reaction evidence="1">
        <text>ATP + protein L-histidine = ADP + protein N-phospho-L-histidine.</text>
        <dbReference type="EC" id="2.7.13.3"/>
    </reaction>
</comment>
<dbReference type="InterPro" id="IPR000014">
    <property type="entry name" value="PAS"/>
</dbReference>
<dbReference type="PRINTS" id="PR00344">
    <property type="entry name" value="BCTRLSENSOR"/>
</dbReference>
<feature type="modified residue" description="4-aspartylphosphate" evidence="4">
    <location>
        <position position="648"/>
    </location>
</feature>
<proteinExistence type="predicted"/>
<dbReference type="SUPFAM" id="SSF55874">
    <property type="entry name" value="ATPase domain of HSP90 chaperone/DNA topoisomerase II/histidine kinase"/>
    <property type="match status" value="1"/>
</dbReference>
<evidence type="ECO:0000256" key="5">
    <source>
        <dbReference type="SAM" id="Phobius"/>
    </source>
</evidence>
<keyword evidence="5" id="KW-0812">Transmembrane</keyword>
<evidence type="ECO:0000259" key="7">
    <source>
        <dbReference type="PROSITE" id="PS50110"/>
    </source>
</evidence>
<dbReference type="Pfam" id="PF00072">
    <property type="entry name" value="Response_reg"/>
    <property type="match status" value="1"/>
</dbReference>
<dbReference type="SUPFAM" id="SSF52172">
    <property type="entry name" value="CheY-like"/>
    <property type="match status" value="1"/>
</dbReference>
<organism evidence="8 9">
    <name type="scientific">Paracoccus zhejiangensis</name>
    <dbReference type="NCBI Taxonomy" id="1077935"/>
    <lineage>
        <taxon>Bacteria</taxon>
        <taxon>Pseudomonadati</taxon>
        <taxon>Pseudomonadota</taxon>
        <taxon>Alphaproteobacteria</taxon>
        <taxon>Rhodobacterales</taxon>
        <taxon>Paracoccaceae</taxon>
        <taxon>Paracoccus</taxon>
    </lineage>
</organism>
<dbReference type="OrthoDB" id="9796100at2"/>
<dbReference type="PROSITE" id="PS50109">
    <property type="entry name" value="HIS_KIN"/>
    <property type="match status" value="1"/>
</dbReference>
<keyword evidence="5" id="KW-1133">Transmembrane helix</keyword>
<dbReference type="InterPro" id="IPR035965">
    <property type="entry name" value="PAS-like_dom_sf"/>
</dbReference>
<keyword evidence="8" id="KW-0808">Transferase</keyword>
<dbReference type="Pfam" id="PF13188">
    <property type="entry name" value="PAS_8"/>
    <property type="match status" value="1"/>
</dbReference>
<dbReference type="Gene3D" id="3.40.50.2300">
    <property type="match status" value="1"/>
</dbReference>
<evidence type="ECO:0000256" key="4">
    <source>
        <dbReference type="PROSITE-ProRule" id="PRU00169"/>
    </source>
</evidence>
<dbReference type="InterPro" id="IPR001789">
    <property type="entry name" value="Sig_transdc_resp-reg_receiver"/>
</dbReference>
<protein>
    <recommendedName>
        <fullName evidence="2">histidine kinase</fullName>
        <ecNumber evidence="2">2.7.13.3</ecNumber>
    </recommendedName>
</protein>
<reference evidence="8 9" key="1">
    <citation type="journal article" date="2013" name="Antonie Van Leeuwenhoek">
        <title>Paracoccus zhejiangensis sp. nov., isolated from activated sludge in wastewater-treatment system.</title>
        <authorList>
            <person name="Wu Z.G."/>
            <person name="Zhang D.F."/>
            <person name="Liu Y.L."/>
            <person name="Wang F."/>
            <person name="Jiang X."/>
            <person name="Li C."/>
            <person name="Li S.P."/>
            <person name="Hong Q."/>
            <person name="Li W.J."/>
        </authorList>
    </citation>
    <scope>NUCLEOTIDE SEQUENCE [LARGE SCALE GENOMIC DNA]</scope>
    <source>
        <strain evidence="8 9">J6</strain>
    </source>
</reference>
<dbReference type="InterPro" id="IPR011006">
    <property type="entry name" value="CheY-like_superfamily"/>
</dbReference>
<dbReference type="CDD" id="cd00130">
    <property type="entry name" value="PAS"/>
    <property type="match status" value="1"/>
</dbReference>
<dbReference type="Pfam" id="PF00512">
    <property type="entry name" value="HisKA"/>
    <property type="match status" value="1"/>
</dbReference>
<dbReference type="SMART" id="SM00387">
    <property type="entry name" value="HATPase_c"/>
    <property type="match status" value="1"/>
</dbReference>
<dbReference type="InterPro" id="IPR003594">
    <property type="entry name" value="HATPase_dom"/>
</dbReference>
<dbReference type="PROSITE" id="PS50110">
    <property type="entry name" value="RESPONSE_REGULATORY"/>
    <property type="match status" value="1"/>
</dbReference>
<dbReference type="SUPFAM" id="SSF55785">
    <property type="entry name" value="PYP-like sensor domain (PAS domain)"/>
    <property type="match status" value="1"/>
</dbReference>
<evidence type="ECO:0000259" key="6">
    <source>
        <dbReference type="PROSITE" id="PS50109"/>
    </source>
</evidence>
<name>A0A2H5EWA2_9RHOB</name>
<keyword evidence="3 4" id="KW-0597">Phosphoprotein</keyword>
<feature type="domain" description="Histidine kinase" evidence="6">
    <location>
        <begin position="350"/>
        <end position="573"/>
    </location>
</feature>
<dbReference type="SMART" id="SM00448">
    <property type="entry name" value="REC"/>
    <property type="match status" value="1"/>
</dbReference>
<dbReference type="InterPro" id="IPR036890">
    <property type="entry name" value="HATPase_C_sf"/>
</dbReference>
<dbReference type="PANTHER" id="PTHR43065">
    <property type="entry name" value="SENSOR HISTIDINE KINASE"/>
    <property type="match status" value="1"/>
</dbReference>
<dbReference type="InterPro" id="IPR036097">
    <property type="entry name" value="HisK_dim/P_sf"/>
</dbReference>
<dbReference type="EC" id="2.7.13.3" evidence="2"/>
<keyword evidence="5" id="KW-0472">Membrane</keyword>
<evidence type="ECO:0000256" key="3">
    <source>
        <dbReference type="ARBA" id="ARBA00022553"/>
    </source>
</evidence>
<evidence type="ECO:0000313" key="9">
    <source>
        <dbReference type="Proteomes" id="UP000234530"/>
    </source>
</evidence>
<evidence type="ECO:0000256" key="2">
    <source>
        <dbReference type="ARBA" id="ARBA00012438"/>
    </source>
</evidence>
<dbReference type="InterPro" id="IPR005467">
    <property type="entry name" value="His_kinase_dom"/>
</dbReference>
<evidence type="ECO:0000256" key="1">
    <source>
        <dbReference type="ARBA" id="ARBA00000085"/>
    </source>
</evidence>
<feature type="domain" description="Response regulatory" evidence="7">
    <location>
        <begin position="597"/>
        <end position="713"/>
    </location>
</feature>
<dbReference type="FunFam" id="1.10.287.130:FF:000037">
    <property type="entry name" value="Hybrid sensor histidine kinase/response regulator"/>
    <property type="match status" value="1"/>
</dbReference>
<keyword evidence="9" id="KW-1185">Reference proteome</keyword>
<dbReference type="PANTHER" id="PTHR43065:SF42">
    <property type="entry name" value="TWO-COMPONENT SENSOR PPRA"/>
    <property type="match status" value="1"/>
</dbReference>
<dbReference type="SMART" id="SM00388">
    <property type="entry name" value="HisKA"/>
    <property type="match status" value="1"/>
</dbReference>